<dbReference type="Proteomes" id="UP000245283">
    <property type="component" value="Unassembled WGS sequence"/>
</dbReference>
<dbReference type="InterPro" id="IPR015421">
    <property type="entry name" value="PyrdxlP-dep_Trfase_major"/>
</dbReference>
<dbReference type="PROSITE" id="PS00600">
    <property type="entry name" value="AA_TRANSFER_CLASS_3"/>
    <property type="match status" value="1"/>
</dbReference>
<dbReference type="GO" id="GO:0008483">
    <property type="term" value="F:transaminase activity"/>
    <property type="evidence" value="ECO:0007669"/>
    <property type="project" value="UniProtKB-KW"/>
</dbReference>
<evidence type="ECO:0000313" key="7">
    <source>
        <dbReference type="Proteomes" id="UP000245283"/>
    </source>
</evidence>
<dbReference type="AlphaFoldDB" id="A0A2V1K588"/>
<dbReference type="InterPro" id="IPR015424">
    <property type="entry name" value="PyrdxlP-dep_Trfase"/>
</dbReference>
<evidence type="ECO:0000256" key="3">
    <source>
        <dbReference type="ARBA" id="ARBA00022679"/>
    </source>
</evidence>
<dbReference type="InterPro" id="IPR049704">
    <property type="entry name" value="Aminotrans_3_PPA_site"/>
</dbReference>
<dbReference type="Gene3D" id="3.90.1150.10">
    <property type="entry name" value="Aspartate Aminotransferase, domain 1"/>
    <property type="match status" value="1"/>
</dbReference>
<sequence length="389" mass="40467">MSTNETMINRYSRAFMNTFGPPQLALVRGEGTYVWDLDGRRYLDLLGGIAVNALGHAHPALVAAATNQVGTLGHISNFFTSPAQVELGEKIQDVFTQSGYAEPAKVFLTNSGTEAIEAALKLTRLHKPEGRVLALSHSFHGRTFGALTLTDKPAIKDQFAPLAGSVEFVEPSPEALDAAFAPGNVAAIFMEPIQGEVGVMPLPAGLLAHARRLCDDAGALLVIDEIQTGVGRTGQWLASAGVQADVVTLAKGLGGGFPIGACVGVGATGELFTPGSHGSTFAGNPVASAVALATLTEVEGLLGHVGTIGDWLISELSAAGYSVRGEGLLIGIAVSDGPAIRDRLLEQGIIVNAPNPTTIRLAPPLIITKADLAPFVTIMAEYAREFQES</sequence>
<keyword evidence="4 5" id="KW-0663">Pyridoxal phosphate</keyword>
<dbReference type="InterPro" id="IPR050103">
    <property type="entry name" value="Class-III_PLP-dep_AT"/>
</dbReference>
<keyword evidence="3" id="KW-0808">Transferase</keyword>
<gene>
    <name evidence="6" type="ORF">DD236_11305</name>
</gene>
<dbReference type="FunFam" id="3.40.640.10:FF:000004">
    <property type="entry name" value="Acetylornithine aminotransferase"/>
    <property type="match status" value="1"/>
</dbReference>
<dbReference type="InterPro" id="IPR015422">
    <property type="entry name" value="PyrdxlP-dep_Trfase_small"/>
</dbReference>
<dbReference type="GO" id="GO:0030170">
    <property type="term" value="F:pyridoxal phosphate binding"/>
    <property type="evidence" value="ECO:0007669"/>
    <property type="project" value="InterPro"/>
</dbReference>
<comment type="caution">
    <text evidence="6">The sequence shown here is derived from an EMBL/GenBank/DDBJ whole genome shotgun (WGS) entry which is preliminary data.</text>
</comment>
<protein>
    <submittedName>
        <fullName evidence="6">Acetylornithine transaminase</fullName>
    </submittedName>
</protein>
<dbReference type="SUPFAM" id="SSF53383">
    <property type="entry name" value="PLP-dependent transferases"/>
    <property type="match status" value="1"/>
</dbReference>
<name>A0A2V1K588_9ACTO</name>
<proteinExistence type="inferred from homology"/>
<evidence type="ECO:0000256" key="4">
    <source>
        <dbReference type="ARBA" id="ARBA00022898"/>
    </source>
</evidence>
<dbReference type="RefSeq" id="WP_109094501.1">
    <property type="nucleotide sequence ID" value="NZ_JBQDCU010000004.1"/>
</dbReference>
<comment type="similarity">
    <text evidence="5">Belongs to the class-III pyridoxal-phosphate-dependent aminotransferase family.</text>
</comment>
<dbReference type="Pfam" id="PF00202">
    <property type="entry name" value="Aminotran_3"/>
    <property type="match status" value="1"/>
</dbReference>
<evidence type="ECO:0000313" key="6">
    <source>
        <dbReference type="EMBL" id="PWF24605.1"/>
    </source>
</evidence>
<dbReference type="EMBL" id="QETB01000006">
    <property type="protein sequence ID" value="PWF24605.1"/>
    <property type="molecule type" value="Genomic_DNA"/>
</dbReference>
<keyword evidence="2" id="KW-0032">Aminotransferase</keyword>
<dbReference type="PANTHER" id="PTHR11986">
    <property type="entry name" value="AMINOTRANSFERASE CLASS III"/>
    <property type="match status" value="1"/>
</dbReference>
<dbReference type="PIRSF" id="PIRSF000521">
    <property type="entry name" value="Transaminase_4ab_Lys_Orn"/>
    <property type="match status" value="1"/>
</dbReference>
<dbReference type="GO" id="GO:0042802">
    <property type="term" value="F:identical protein binding"/>
    <property type="evidence" value="ECO:0007669"/>
    <property type="project" value="TreeGrafter"/>
</dbReference>
<comment type="cofactor">
    <cofactor evidence="1">
        <name>pyridoxal 5'-phosphate</name>
        <dbReference type="ChEBI" id="CHEBI:597326"/>
    </cofactor>
</comment>
<dbReference type="NCBIfam" id="NF002874">
    <property type="entry name" value="PRK03244.1"/>
    <property type="match status" value="1"/>
</dbReference>
<accession>A0A2V1K588</accession>
<dbReference type="OrthoDB" id="9801052at2"/>
<dbReference type="Gene3D" id="3.40.640.10">
    <property type="entry name" value="Type I PLP-dependent aspartate aminotransferase-like (Major domain)"/>
    <property type="match status" value="1"/>
</dbReference>
<dbReference type="PANTHER" id="PTHR11986:SF79">
    <property type="entry name" value="ACETYLORNITHINE AMINOTRANSFERASE, MITOCHONDRIAL"/>
    <property type="match status" value="1"/>
</dbReference>
<dbReference type="CDD" id="cd00610">
    <property type="entry name" value="OAT_like"/>
    <property type="match status" value="1"/>
</dbReference>
<evidence type="ECO:0000256" key="5">
    <source>
        <dbReference type="RuleBase" id="RU003560"/>
    </source>
</evidence>
<dbReference type="InterPro" id="IPR005814">
    <property type="entry name" value="Aminotrans_3"/>
</dbReference>
<organism evidence="6 7">
    <name type="scientific">Ancrocorticia populi</name>
    <dbReference type="NCBI Taxonomy" id="2175228"/>
    <lineage>
        <taxon>Bacteria</taxon>
        <taxon>Bacillati</taxon>
        <taxon>Actinomycetota</taxon>
        <taxon>Actinomycetes</taxon>
        <taxon>Actinomycetales</taxon>
        <taxon>Actinomycetaceae</taxon>
        <taxon>Ancrocorticia</taxon>
    </lineage>
</organism>
<reference evidence="7" key="1">
    <citation type="submission" date="2018-05" db="EMBL/GenBank/DDBJ databases">
        <authorList>
            <person name="Li Y."/>
        </authorList>
    </citation>
    <scope>NUCLEOTIDE SEQUENCE [LARGE SCALE GENOMIC DNA]</scope>
    <source>
        <strain evidence="7">sk1b4</strain>
    </source>
</reference>
<keyword evidence="7" id="KW-1185">Reference proteome</keyword>
<evidence type="ECO:0000256" key="1">
    <source>
        <dbReference type="ARBA" id="ARBA00001933"/>
    </source>
</evidence>
<evidence type="ECO:0000256" key="2">
    <source>
        <dbReference type="ARBA" id="ARBA00022576"/>
    </source>
</evidence>